<evidence type="ECO:0000313" key="3">
    <source>
        <dbReference type="Proteomes" id="UP000600588"/>
    </source>
</evidence>
<name>A0A8J6Q3J7_9FLAO</name>
<keyword evidence="1" id="KW-1133">Transmembrane helix</keyword>
<dbReference type="Proteomes" id="UP000600588">
    <property type="component" value="Unassembled WGS sequence"/>
</dbReference>
<keyword evidence="3" id="KW-1185">Reference proteome</keyword>
<comment type="caution">
    <text evidence="2">The sequence shown here is derived from an EMBL/GenBank/DDBJ whole genome shotgun (WGS) entry which is preliminary data.</text>
</comment>
<dbReference type="EMBL" id="JACVXB010000018">
    <property type="protein sequence ID" value="MBD0833794.1"/>
    <property type="molecule type" value="Genomic_DNA"/>
</dbReference>
<dbReference type="AlphaFoldDB" id="A0A8J6Q3J7"/>
<feature type="transmembrane region" description="Helical" evidence="1">
    <location>
        <begin position="16"/>
        <end position="37"/>
    </location>
</feature>
<evidence type="ECO:0000313" key="2">
    <source>
        <dbReference type="EMBL" id="MBD0833794.1"/>
    </source>
</evidence>
<accession>A0A8J6Q3J7</accession>
<keyword evidence="1" id="KW-0472">Membrane</keyword>
<keyword evidence="1" id="KW-0812">Transmembrane</keyword>
<organism evidence="2 3">
    <name type="scientific">Aestuariibaculum sediminum</name>
    <dbReference type="NCBI Taxonomy" id="2770637"/>
    <lineage>
        <taxon>Bacteria</taxon>
        <taxon>Pseudomonadati</taxon>
        <taxon>Bacteroidota</taxon>
        <taxon>Flavobacteriia</taxon>
        <taxon>Flavobacteriales</taxon>
        <taxon>Flavobacteriaceae</taxon>
    </lineage>
</organism>
<dbReference type="RefSeq" id="WP_188231573.1">
    <property type="nucleotide sequence ID" value="NZ_JACVXB010000018.1"/>
</dbReference>
<proteinExistence type="predicted"/>
<gene>
    <name evidence="2" type="ORF">ICJ83_16815</name>
</gene>
<protein>
    <submittedName>
        <fullName evidence="2">Uncharacterized protein</fullName>
    </submittedName>
</protein>
<sequence>MVVLRKIQASTLMETLVASVLLVVLFMITSLVLNNIFGNMVMSNTRLIDSHINELKYLYENEKITIPYREEFQSWEIEISLEILAGNELIILQASNKRLDKQILKSWNVH</sequence>
<reference evidence="2 3" key="1">
    <citation type="submission" date="2020-09" db="EMBL/GenBank/DDBJ databases">
        <title>TT11 complete genome.</title>
        <authorList>
            <person name="Wu Z."/>
        </authorList>
    </citation>
    <scope>NUCLEOTIDE SEQUENCE [LARGE SCALE GENOMIC DNA]</scope>
    <source>
        <strain evidence="2 3">TT11</strain>
    </source>
</reference>
<evidence type="ECO:0000256" key="1">
    <source>
        <dbReference type="SAM" id="Phobius"/>
    </source>
</evidence>